<protein>
    <submittedName>
        <fullName evidence="2">Uncharacterized protein</fullName>
    </submittedName>
</protein>
<dbReference type="RefSeq" id="WP_087789024.1">
    <property type="nucleotide sequence ID" value="NZ_JAAGMB010000927.1"/>
</dbReference>
<name>A0A6N9UXH8_9ACTN</name>
<feature type="transmembrane region" description="Helical" evidence="1">
    <location>
        <begin position="43"/>
        <end position="60"/>
    </location>
</feature>
<comment type="caution">
    <text evidence="2">The sequence shown here is derived from an EMBL/GenBank/DDBJ whole genome shotgun (WGS) entry which is preliminary data.</text>
</comment>
<keyword evidence="1" id="KW-0472">Membrane</keyword>
<dbReference type="AlphaFoldDB" id="A0A6N9UXH8"/>
<evidence type="ECO:0000256" key="1">
    <source>
        <dbReference type="SAM" id="Phobius"/>
    </source>
</evidence>
<evidence type="ECO:0000313" key="2">
    <source>
        <dbReference type="EMBL" id="NEB22334.1"/>
    </source>
</evidence>
<proteinExistence type="predicted"/>
<keyword evidence="1" id="KW-0812">Transmembrane</keyword>
<organism evidence="2 3">
    <name type="scientific">Streptomyces coelicoflavus</name>
    <dbReference type="NCBI Taxonomy" id="285562"/>
    <lineage>
        <taxon>Bacteria</taxon>
        <taxon>Bacillati</taxon>
        <taxon>Actinomycetota</taxon>
        <taxon>Actinomycetes</taxon>
        <taxon>Kitasatosporales</taxon>
        <taxon>Streptomycetaceae</taxon>
        <taxon>Streptomyces</taxon>
    </lineage>
</organism>
<evidence type="ECO:0000313" key="3">
    <source>
        <dbReference type="Proteomes" id="UP000469545"/>
    </source>
</evidence>
<sequence>MKKLLEFLGFVTALQGVMGLVHEFAGWNVGLVRRIGFLDGYEVYASVALLALGGALFAAAESRGSA</sequence>
<dbReference type="EMBL" id="JAAGMB010000927">
    <property type="protein sequence ID" value="NEB22334.1"/>
    <property type="molecule type" value="Genomic_DNA"/>
</dbReference>
<keyword evidence="1" id="KW-1133">Transmembrane helix</keyword>
<gene>
    <name evidence="2" type="ORF">G3I46_38535</name>
</gene>
<reference evidence="2 3" key="1">
    <citation type="submission" date="2020-01" db="EMBL/GenBank/DDBJ databases">
        <title>Insect and environment-associated Actinomycetes.</title>
        <authorList>
            <person name="Currrie C."/>
            <person name="Chevrette M."/>
            <person name="Carlson C."/>
            <person name="Stubbendieck R."/>
            <person name="Wendt-Pienkowski E."/>
        </authorList>
    </citation>
    <scope>NUCLEOTIDE SEQUENCE [LARGE SCALE GENOMIC DNA]</scope>
    <source>
        <strain evidence="2 3">SID14172</strain>
    </source>
</reference>
<dbReference type="Proteomes" id="UP000469545">
    <property type="component" value="Unassembled WGS sequence"/>
</dbReference>
<accession>A0A6N9UXH8</accession>
<keyword evidence="3" id="KW-1185">Reference proteome</keyword>